<dbReference type="Proteomes" id="UP000032304">
    <property type="component" value="Chromosome 2"/>
</dbReference>
<accession>A0A0D2M7S8</accession>
<organism evidence="2 3">
    <name type="scientific">Gossypium raimondii</name>
    <name type="common">Peruvian cotton</name>
    <name type="synonym">Gossypium klotzschianum subsp. raimondii</name>
    <dbReference type="NCBI Taxonomy" id="29730"/>
    <lineage>
        <taxon>Eukaryota</taxon>
        <taxon>Viridiplantae</taxon>
        <taxon>Streptophyta</taxon>
        <taxon>Embryophyta</taxon>
        <taxon>Tracheophyta</taxon>
        <taxon>Spermatophyta</taxon>
        <taxon>Magnoliopsida</taxon>
        <taxon>eudicotyledons</taxon>
        <taxon>Gunneridae</taxon>
        <taxon>Pentapetalae</taxon>
        <taxon>rosids</taxon>
        <taxon>malvids</taxon>
        <taxon>Malvales</taxon>
        <taxon>Malvaceae</taxon>
        <taxon>Malvoideae</taxon>
        <taxon>Gossypium</taxon>
    </lineage>
</organism>
<protein>
    <submittedName>
        <fullName evidence="2">Uncharacterized protein</fullName>
    </submittedName>
</protein>
<dbReference type="AlphaFoldDB" id="A0A0D2M7S8"/>
<dbReference type="EMBL" id="CM001741">
    <property type="protein sequence ID" value="KJB13382.1"/>
    <property type="molecule type" value="Genomic_DNA"/>
</dbReference>
<reference evidence="2 3" key="1">
    <citation type="journal article" date="2012" name="Nature">
        <title>Repeated polyploidization of Gossypium genomes and the evolution of spinnable cotton fibres.</title>
        <authorList>
            <person name="Paterson A.H."/>
            <person name="Wendel J.F."/>
            <person name="Gundlach H."/>
            <person name="Guo H."/>
            <person name="Jenkins J."/>
            <person name="Jin D."/>
            <person name="Llewellyn D."/>
            <person name="Showmaker K.C."/>
            <person name="Shu S."/>
            <person name="Udall J."/>
            <person name="Yoo M.J."/>
            <person name="Byers R."/>
            <person name="Chen W."/>
            <person name="Doron-Faigenboim A."/>
            <person name="Duke M.V."/>
            <person name="Gong L."/>
            <person name="Grimwood J."/>
            <person name="Grover C."/>
            <person name="Grupp K."/>
            <person name="Hu G."/>
            <person name="Lee T.H."/>
            <person name="Li J."/>
            <person name="Lin L."/>
            <person name="Liu T."/>
            <person name="Marler B.S."/>
            <person name="Page J.T."/>
            <person name="Roberts A.W."/>
            <person name="Romanel E."/>
            <person name="Sanders W.S."/>
            <person name="Szadkowski E."/>
            <person name="Tan X."/>
            <person name="Tang H."/>
            <person name="Xu C."/>
            <person name="Wang J."/>
            <person name="Wang Z."/>
            <person name="Zhang D."/>
            <person name="Zhang L."/>
            <person name="Ashrafi H."/>
            <person name="Bedon F."/>
            <person name="Bowers J.E."/>
            <person name="Brubaker C.L."/>
            <person name="Chee P.W."/>
            <person name="Das S."/>
            <person name="Gingle A.R."/>
            <person name="Haigler C.H."/>
            <person name="Harker D."/>
            <person name="Hoffmann L.V."/>
            <person name="Hovav R."/>
            <person name="Jones D.C."/>
            <person name="Lemke C."/>
            <person name="Mansoor S."/>
            <person name="ur Rahman M."/>
            <person name="Rainville L.N."/>
            <person name="Rambani A."/>
            <person name="Reddy U.K."/>
            <person name="Rong J.K."/>
            <person name="Saranga Y."/>
            <person name="Scheffler B.E."/>
            <person name="Scheffler J.A."/>
            <person name="Stelly D.M."/>
            <person name="Triplett B.A."/>
            <person name="Van Deynze A."/>
            <person name="Vaslin M.F."/>
            <person name="Waghmare V.N."/>
            <person name="Walford S.A."/>
            <person name="Wright R.J."/>
            <person name="Zaki E.A."/>
            <person name="Zhang T."/>
            <person name="Dennis E.S."/>
            <person name="Mayer K.F."/>
            <person name="Peterson D.G."/>
            <person name="Rokhsar D.S."/>
            <person name="Wang X."/>
            <person name="Schmutz J."/>
        </authorList>
    </citation>
    <scope>NUCLEOTIDE SEQUENCE [LARGE SCALE GENOMIC DNA]</scope>
</reference>
<feature type="region of interest" description="Disordered" evidence="1">
    <location>
        <begin position="91"/>
        <end position="121"/>
    </location>
</feature>
<evidence type="ECO:0000313" key="2">
    <source>
        <dbReference type="EMBL" id="KJB13382.1"/>
    </source>
</evidence>
<evidence type="ECO:0000256" key="1">
    <source>
        <dbReference type="SAM" id="MobiDB-lite"/>
    </source>
</evidence>
<keyword evidence="3" id="KW-1185">Reference proteome</keyword>
<dbReference type="Gramene" id="KJB13382">
    <property type="protein sequence ID" value="KJB13382"/>
    <property type="gene ID" value="B456_002G071400"/>
</dbReference>
<feature type="compositionally biased region" description="Low complexity" evidence="1">
    <location>
        <begin position="101"/>
        <end position="120"/>
    </location>
</feature>
<proteinExistence type="predicted"/>
<sequence length="157" mass="18275">MNKLYDFHLEGKSTRVGEDHLWLHFMPCNQLRLFSLAFECKGKEISEFITYVVKESSEIEVFFKIWGIHSKLKKCGVRMVYKQDLEEMDQTGDEQQIRPASSNFSDASSNNGSTGNNISSPIERKWLNDKASLQWTKPFFCRDCQAYIGNDRLLTQF</sequence>
<name>A0A0D2M7S8_GOSRA</name>
<evidence type="ECO:0000313" key="3">
    <source>
        <dbReference type="Proteomes" id="UP000032304"/>
    </source>
</evidence>
<gene>
    <name evidence="2" type="ORF">B456_002G071400</name>
</gene>